<dbReference type="PANTHER" id="PTHR13182">
    <property type="entry name" value="ZINC FINGER PROTEIN 622"/>
    <property type="match status" value="1"/>
</dbReference>
<evidence type="ECO:0008006" key="9">
    <source>
        <dbReference type="Google" id="ProtNLM"/>
    </source>
</evidence>
<evidence type="ECO:0000256" key="1">
    <source>
        <dbReference type="ARBA" id="ARBA00022723"/>
    </source>
</evidence>
<evidence type="ECO:0000259" key="5">
    <source>
        <dbReference type="Pfam" id="PF12171"/>
    </source>
</evidence>
<dbReference type="AlphaFoldDB" id="A0A9P6QJS3"/>
<dbReference type="GO" id="GO:0008270">
    <property type="term" value="F:zinc ion binding"/>
    <property type="evidence" value="ECO:0007669"/>
    <property type="project" value="UniProtKB-KW"/>
</dbReference>
<dbReference type="GO" id="GO:0042273">
    <property type="term" value="P:ribosomal large subunit biogenesis"/>
    <property type="evidence" value="ECO:0007669"/>
    <property type="project" value="TreeGrafter"/>
</dbReference>
<keyword evidence="1" id="KW-0479">Metal-binding</keyword>
<dbReference type="OrthoDB" id="19329at2759"/>
<gene>
    <name evidence="7" type="ORF">DFQ27_004262</name>
</gene>
<evidence type="ECO:0000256" key="4">
    <source>
        <dbReference type="SAM" id="MobiDB-lite"/>
    </source>
</evidence>
<dbReference type="SUPFAM" id="SSF57667">
    <property type="entry name" value="beta-beta-alpha zinc fingers"/>
    <property type="match status" value="2"/>
</dbReference>
<dbReference type="EMBL" id="JAAAJB010000003">
    <property type="protein sequence ID" value="KAG0270550.1"/>
    <property type="molecule type" value="Genomic_DNA"/>
</dbReference>
<evidence type="ECO:0000256" key="3">
    <source>
        <dbReference type="ARBA" id="ARBA00022833"/>
    </source>
</evidence>
<dbReference type="Pfam" id="PF12171">
    <property type="entry name" value="zf-C2H2_jaz"/>
    <property type="match status" value="1"/>
</dbReference>
<dbReference type="Proteomes" id="UP000807716">
    <property type="component" value="Unassembled WGS sequence"/>
</dbReference>
<comment type="caution">
    <text evidence="7">The sequence shown here is derived from an EMBL/GenBank/DDBJ whole genome shotgun (WGS) entry which is preliminary data.</text>
</comment>
<evidence type="ECO:0000259" key="6">
    <source>
        <dbReference type="Pfam" id="PF12756"/>
    </source>
</evidence>
<accession>A0A9P6QJS3</accession>
<dbReference type="InterPro" id="IPR036236">
    <property type="entry name" value="Znf_C2H2_sf"/>
</dbReference>
<dbReference type="GO" id="GO:0030687">
    <property type="term" value="C:preribosome, large subunit precursor"/>
    <property type="evidence" value="ECO:0007669"/>
    <property type="project" value="TreeGrafter"/>
</dbReference>
<feature type="domain" description="ZN622/Rei1/Reh1 zinc finger C2H2-type" evidence="6">
    <location>
        <begin position="160"/>
        <end position="267"/>
    </location>
</feature>
<feature type="compositionally biased region" description="Basic and acidic residues" evidence="4">
    <location>
        <begin position="376"/>
        <end position="387"/>
    </location>
</feature>
<organism evidence="7 8">
    <name type="scientific">Actinomortierella ambigua</name>
    <dbReference type="NCBI Taxonomy" id="1343610"/>
    <lineage>
        <taxon>Eukaryota</taxon>
        <taxon>Fungi</taxon>
        <taxon>Fungi incertae sedis</taxon>
        <taxon>Mucoromycota</taxon>
        <taxon>Mortierellomycotina</taxon>
        <taxon>Mortierellomycetes</taxon>
        <taxon>Mortierellales</taxon>
        <taxon>Mortierellaceae</taxon>
        <taxon>Actinomortierella</taxon>
    </lineage>
</organism>
<dbReference type="InterPro" id="IPR022755">
    <property type="entry name" value="Znf_C2H2_jaz"/>
</dbReference>
<feature type="region of interest" description="Disordered" evidence="4">
    <location>
        <begin position="374"/>
        <end position="439"/>
    </location>
</feature>
<keyword evidence="3" id="KW-0862">Zinc</keyword>
<feature type="domain" description="Zinc finger double-stranded RNA binding" evidence="5">
    <location>
        <begin position="77"/>
        <end position="103"/>
    </location>
</feature>
<name>A0A9P6QJS3_9FUNG</name>
<dbReference type="Pfam" id="PF12756">
    <property type="entry name" value="zf-C2H2_2"/>
    <property type="match status" value="1"/>
</dbReference>
<evidence type="ECO:0000313" key="8">
    <source>
        <dbReference type="Proteomes" id="UP000807716"/>
    </source>
</evidence>
<keyword evidence="8" id="KW-1185">Reference proteome</keyword>
<feature type="region of interest" description="Disordered" evidence="4">
    <location>
        <begin position="105"/>
        <end position="151"/>
    </location>
</feature>
<feature type="compositionally biased region" description="Low complexity" evidence="4">
    <location>
        <begin position="388"/>
        <end position="406"/>
    </location>
</feature>
<reference evidence="7" key="1">
    <citation type="journal article" date="2020" name="Fungal Divers.">
        <title>Resolving the Mortierellaceae phylogeny through synthesis of multi-gene phylogenetics and phylogenomics.</title>
        <authorList>
            <person name="Vandepol N."/>
            <person name="Liber J."/>
            <person name="Desiro A."/>
            <person name="Na H."/>
            <person name="Kennedy M."/>
            <person name="Barry K."/>
            <person name="Grigoriev I.V."/>
            <person name="Miller A.N."/>
            <person name="O'Donnell K."/>
            <person name="Stajich J.E."/>
            <person name="Bonito G."/>
        </authorList>
    </citation>
    <scope>NUCLEOTIDE SEQUENCE</scope>
    <source>
        <strain evidence="7">BC1065</strain>
    </source>
</reference>
<evidence type="ECO:0000256" key="2">
    <source>
        <dbReference type="ARBA" id="ARBA00022771"/>
    </source>
</evidence>
<dbReference type="InterPro" id="IPR040025">
    <property type="entry name" value="Znf622/Rei1/Reh1"/>
</dbReference>
<keyword evidence="2" id="KW-0863">Zinc-finger</keyword>
<protein>
    <recommendedName>
        <fullName evidence="9">C2H2-type domain-containing protein</fullName>
    </recommendedName>
</protein>
<proteinExistence type="predicted"/>
<dbReference type="PANTHER" id="PTHR13182:SF8">
    <property type="entry name" value="CYTOPLASMIC 60S SUBUNIT BIOGENESIS FACTOR ZNF622"/>
    <property type="match status" value="1"/>
</dbReference>
<dbReference type="InterPro" id="IPR041661">
    <property type="entry name" value="ZN622/Rei1/Reh1_Znf-C2H2"/>
</dbReference>
<feature type="compositionally biased region" description="Low complexity" evidence="4">
    <location>
        <begin position="424"/>
        <end position="439"/>
    </location>
</feature>
<evidence type="ECO:0000313" key="7">
    <source>
        <dbReference type="EMBL" id="KAG0270550.1"/>
    </source>
</evidence>
<sequence>MSFQLNIPVAVVGSSTTCIACGIRLPSIESQHQHHKSDWHTYNLKRKLVGLPPVTADVFTQLVTASREQANPAEEPQPECVPCGKKYLSDKSYENHLASKKHRLTAQAWEKKQQQQQQQQRKTDDEEETSMSEASPGTDDESTTPTTSTKTTLEPSATVCLFCSHASADATDNYAHMRSTHSFFLPRAERLIDLDGMLTYLADKLSNDLDCLWCTPSVFDRTLSPDQELNSSFSSLANVRRHMLDKGHCKVYMDNGADREYADFYLSDKELATRREGDPDSEEDGFVKLYHDRQTQADGNHDLTEQELEDEARLSSVLLDQDGNWILDDQDDNTRDMKVDPETNELILNGRRLAHKDAVRAQRVESRVVTLTSIKQAKDQQRAEQEQAQRQQSSGEEEGSTTTSTELLHSGDVHQPSLKHSKALPPSQNQLSQSNQVVSVDQHKDLARKVTHAQQYETSRYHRQQTHVSVQTNIHGRRRINLEFGTKN</sequence>